<feature type="transmembrane region" description="Helical" evidence="8">
    <location>
        <begin position="236"/>
        <end position="257"/>
    </location>
</feature>
<gene>
    <name evidence="10" type="ordered locus">Ppro_3221</name>
</gene>
<dbReference type="InterPro" id="IPR050586">
    <property type="entry name" value="CPA3_Na-H_Antiporter_D"/>
</dbReference>
<feature type="transmembrane region" description="Helical" evidence="8">
    <location>
        <begin position="132"/>
        <end position="150"/>
    </location>
</feature>
<comment type="subcellular location">
    <subcellularLocation>
        <location evidence="1">Cell membrane</location>
        <topology evidence="1">Multi-pass membrane protein</topology>
    </subcellularLocation>
    <subcellularLocation>
        <location evidence="7">Membrane</location>
        <topology evidence="7">Multi-pass membrane protein</topology>
    </subcellularLocation>
</comment>
<dbReference type="GO" id="GO:0008137">
    <property type="term" value="F:NADH dehydrogenase (ubiquinone) activity"/>
    <property type="evidence" value="ECO:0007669"/>
    <property type="project" value="InterPro"/>
</dbReference>
<keyword evidence="4 7" id="KW-0812">Transmembrane</keyword>
<evidence type="ECO:0000313" key="11">
    <source>
        <dbReference type="Proteomes" id="UP000006732"/>
    </source>
</evidence>
<evidence type="ECO:0000256" key="3">
    <source>
        <dbReference type="ARBA" id="ARBA00022475"/>
    </source>
</evidence>
<evidence type="ECO:0000256" key="7">
    <source>
        <dbReference type="RuleBase" id="RU000320"/>
    </source>
</evidence>
<keyword evidence="5 8" id="KW-1133">Transmembrane helix</keyword>
<feature type="transmembrane region" description="Helical" evidence="8">
    <location>
        <begin position="403"/>
        <end position="422"/>
    </location>
</feature>
<accession>A1ATZ4</accession>
<dbReference type="STRING" id="338966.Ppro_3221"/>
<feature type="transmembrane region" description="Helical" evidence="8">
    <location>
        <begin position="368"/>
        <end position="391"/>
    </location>
</feature>
<keyword evidence="10" id="KW-0560">Oxidoreductase</keyword>
<dbReference type="NCBIfam" id="NF009306">
    <property type="entry name" value="PRK12663.1"/>
    <property type="match status" value="1"/>
</dbReference>
<dbReference type="EC" id="1.6.99.5" evidence="10"/>
<dbReference type="OrthoDB" id="9781596at2"/>
<dbReference type="PRINTS" id="PR01437">
    <property type="entry name" value="NUOXDRDTASE4"/>
</dbReference>
<keyword evidence="3" id="KW-1003">Cell membrane</keyword>
<dbReference type="GO" id="GO:0005886">
    <property type="term" value="C:plasma membrane"/>
    <property type="evidence" value="ECO:0007669"/>
    <property type="project" value="UniProtKB-SubCell"/>
</dbReference>
<feature type="transmembrane region" description="Helical" evidence="8">
    <location>
        <begin position="327"/>
        <end position="348"/>
    </location>
</feature>
<dbReference type="PANTHER" id="PTHR42703:SF1">
    <property type="entry name" value="NA(+)_H(+) ANTIPORTER SUBUNIT D1"/>
    <property type="match status" value="1"/>
</dbReference>
<reference evidence="10 11" key="1">
    <citation type="submission" date="2006-10" db="EMBL/GenBank/DDBJ databases">
        <title>Complete sequence of chromosome of Pelobacter propionicus DSM 2379.</title>
        <authorList>
            <consortium name="US DOE Joint Genome Institute"/>
            <person name="Copeland A."/>
            <person name="Lucas S."/>
            <person name="Lapidus A."/>
            <person name="Barry K."/>
            <person name="Detter J.C."/>
            <person name="Glavina del Rio T."/>
            <person name="Hammon N."/>
            <person name="Israni S."/>
            <person name="Dalin E."/>
            <person name="Tice H."/>
            <person name="Pitluck S."/>
            <person name="Saunders E."/>
            <person name="Brettin T."/>
            <person name="Bruce D."/>
            <person name="Han C."/>
            <person name="Tapia R."/>
            <person name="Schmutz J."/>
            <person name="Larimer F."/>
            <person name="Land M."/>
            <person name="Hauser L."/>
            <person name="Kyrpides N."/>
            <person name="Kim E."/>
            <person name="Lovley D."/>
            <person name="Richardson P."/>
        </authorList>
    </citation>
    <scope>NUCLEOTIDE SEQUENCE [LARGE SCALE GENOMIC DNA]</scope>
    <source>
        <strain evidence="11">DSM 2379 / NBRC 103807 / OttBd1</strain>
    </source>
</reference>
<comment type="similarity">
    <text evidence="2">Belongs to the CPA3 antiporters (TC 2.A.63) subunit D family.</text>
</comment>
<evidence type="ECO:0000256" key="4">
    <source>
        <dbReference type="ARBA" id="ARBA00022692"/>
    </source>
</evidence>
<evidence type="ECO:0000256" key="2">
    <source>
        <dbReference type="ARBA" id="ARBA00005346"/>
    </source>
</evidence>
<dbReference type="Proteomes" id="UP000006732">
    <property type="component" value="Chromosome"/>
</dbReference>
<protein>
    <submittedName>
        <fullName evidence="10">Multisubunit sodium/proton antiporter, MrpD subunit</fullName>
        <ecNumber evidence="10">1.6.99.5</ecNumber>
    </submittedName>
</protein>
<dbReference type="InterPro" id="IPR001750">
    <property type="entry name" value="ND/Mrp_TM"/>
</dbReference>
<dbReference type="GO" id="GO:0016491">
    <property type="term" value="F:oxidoreductase activity"/>
    <property type="evidence" value="ECO:0007669"/>
    <property type="project" value="UniProtKB-KW"/>
</dbReference>
<dbReference type="PANTHER" id="PTHR42703">
    <property type="entry name" value="NADH DEHYDROGENASE"/>
    <property type="match status" value="1"/>
</dbReference>
<feature type="domain" description="NADH:quinone oxidoreductase/Mrp antiporter transmembrane" evidence="9">
    <location>
        <begin position="128"/>
        <end position="418"/>
    </location>
</feature>
<feature type="transmembrane region" description="Helical" evidence="8">
    <location>
        <begin position="107"/>
        <end position="126"/>
    </location>
</feature>
<dbReference type="RefSeq" id="WP_011737033.1">
    <property type="nucleotide sequence ID" value="NC_008609.1"/>
</dbReference>
<feature type="transmembrane region" description="Helical" evidence="8">
    <location>
        <begin position="203"/>
        <end position="229"/>
    </location>
</feature>
<feature type="transmembrane region" description="Helical" evidence="8">
    <location>
        <begin position="31"/>
        <end position="50"/>
    </location>
</feature>
<feature type="transmembrane region" description="Helical" evidence="8">
    <location>
        <begin position="6"/>
        <end position="24"/>
    </location>
</feature>
<dbReference type="Pfam" id="PF00361">
    <property type="entry name" value="Proton_antipo_M"/>
    <property type="match status" value="1"/>
</dbReference>
<organism evidence="10 11">
    <name type="scientific">Pelobacter propionicus (strain DSM 2379 / NBRC 103807 / OttBd1)</name>
    <dbReference type="NCBI Taxonomy" id="338966"/>
    <lineage>
        <taxon>Bacteria</taxon>
        <taxon>Pseudomonadati</taxon>
        <taxon>Thermodesulfobacteriota</taxon>
        <taxon>Desulfuromonadia</taxon>
        <taxon>Desulfuromonadales</taxon>
        <taxon>Desulfuromonadaceae</taxon>
        <taxon>Pelobacter</taxon>
    </lineage>
</organism>
<feature type="transmembrane region" description="Helical" evidence="8">
    <location>
        <begin position="70"/>
        <end position="95"/>
    </location>
</feature>
<dbReference type="HOGENOM" id="CLU_007100_9_2_7"/>
<dbReference type="AlphaFoldDB" id="A1ATZ4"/>
<feature type="transmembrane region" description="Helical" evidence="8">
    <location>
        <begin position="269"/>
        <end position="292"/>
    </location>
</feature>
<evidence type="ECO:0000256" key="1">
    <source>
        <dbReference type="ARBA" id="ARBA00004651"/>
    </source>
</evidence>
<evidence type="ECO:0000259" key="9">
    <source>
        <dbReference type="Pfam" id="PF00361"/>
    </source>
</evidence>
<evidence type="ECO:0000256" key="5">
    <source>
        <dbReference type="ARBA" id="ARBA00022989"/>
    </source>
</evidence>
<dbReference type="InterPro" id="IPR003918">
    <property type="entry name" value="NADH_UbQ_OxRdtase"/>
</dbReference>
<name>A1ATZ4_PELPD</name>
<dbReference type="KEGG" id="ppd:Ppro_3221"/>
<evidence type="ECO:0000313" key="10">
    <source>
        <dbReference type="EMBL" id="ABL00815.1"/>
    </source>
</evidence>
<feature type="transmembrane region" description="Helical" evidence="8">
    <location>
        <begin position="453"/>
        <end position="471"/>
    </location>
</feature>
<dbReference type="eggNOG" id="COG0651">
    <property type="taxonomic scope" value="Bacteria"/>
</dbReference>
<proteinExistence type="inferred from homology"/>
<dbReference type="EMBL" id="CP000482">
    <property type="protein sequence ID" value="ABL00815.1"/>
    <property type="molecule type" value="Genomic_DNA"/>
</dbReference>
<feature type="transmembrane region" description="Helical" evidence="8">
    <location>
        <begin position="299"/>
        <end position="321"/>
    </location>
</feature>
<evidence type="ECO:0000256" key="6">
    <source>
        <dbReference type="ARBA" id="ARBA00023136"/>
    </source>
</evidence>
<evidence type="ECO:0000256" key="8">
    <source>
        <dbReference type="SAM" id="Phobius"/>
    </source>
</evidence>
<dbReference type="GO" id="GO:0042773">
    <property type="term" value="P:ATP synthesis coupled electron transport"/>
    <property type="evidence" value="ECO:0007669"/>
    <property type="project" value="InterPro"/>
</dbReference>
<keyword evidence="11" id="KW-1185">Reference proteome</keyword>
<feature type="transmembrane region" description="Helical" evidence="8">
    <location>
        <begin position="162"/>
        <end position="183"/>
    </location>
</feature>
<keyword evidence="6 8" id="KW-0472">Membrane</keyword>
<sequence length="500" mass="53263">MNNLLFVPLLIPLATATAGLLAWRRRNLQRMLGVCGTTSLLVAGLCLLTQVRGKGILSVQAGNWPAPFGITLVADSFSALMIAATGFMGLAVSVYSLTDADAGQESLGYHPLLQVLLLGVCGSFLTADLFNLYVWFEVLMISSFVLLALGGRREQIEGAIKYVALNLTASAFFLAGIGLLYGVTGTLNMAHVAVQLRETEHTGTVPIIAALLFSAFGVKAAVFPFHFWLPASYHTAPIAVTTLFSALLSKVGIYVLIRIFTLIFVQEAIAGQAIILTAAGLTMLIGVLGAMVQYEMRRLLSFHIVSQIGYLLMGLGLMTPLALAGTIFFMAHIIAAKSALFLTTGIVARLTGSSELPRSGGLYHQRPFLAAIFLLPALSMAGLPPLSGFWAKLALITASLGHGHYLLTLVALLVSLMTLFSMTKIWNEAFWKTRPPGEETDPRPMPVLSSVQLYAPALALALVSVTMGLGAEPFFRLALVAAGQLLEPAGYITAVLGVRP</sequence>